<feature type="region of interest" description="Disordered" evidence="5">
    <location>
        <begin position="136"/>
        <end position="161"/>
    </location>
</feature>
<dbReference type="SUPFAM" id="SSF46785">
    <property type="entry name" value="Winged helix' DNA-binding domain"/>
    <property type="match status" value="1"/>
</dbReference>
<evidence type="ECO:0000313" key="8">
    <source>
        <dbReference type="Proteomes" id="UP001057702"/>
    </source>
</evidence>
<feature type="domain" description="HTH gntR-type" evidence="6">
    <location>
        <begin position="4"/>
        <end position="72"/>
    </location>
</feature>
<dbReference type="RefSeq" id="WP_255920326.1">
    <property type="nucleotide sequence ID" value="NZ_JANFNG010000007.1"/>
</dbReference>
<protein>
    <submittedName>
        <fullName evidence="7">GntR family transcriptional regulator</fullName>
    </submittedName>
</protein>
<evidence type="ECO:0000256" key="2">
    <source>
        <dbReference type="ARBA" id="ARBA00023125"/>
    </source>
</evidence>
<evidence type="ECO:0000256" key="5">
    <source>
        <dbReference type="SAM" id="MobiDB-lite"/>
    </source>
</evidence>
<comment type="caution">
    <text evidence="7">The sequence shown here is derived from an EMBL/GenBank/DDBJ whole genome shotgun (WGS) entry which is preliminary data.</text>
</comment>
<dbReference type="SMART" id="SM00345">
    <property type="entry name" value="HTH_GNTR"/>
    <property type="match status" value="1"/>
</dbReference>
<evidence type="ECO:0000256" key="4">
    <source>
        <dbReference type="SAM" id="Coils"/>
    </source>
</evidence>
<dbReference type="InterPro" id="IPR000524">
    <property type="entry name" value="Tscrpt_reg_HTH_GntR"/>
</dbReference>
<dbReference type="PANTHER" id="PTHR44846">
    <property type="entry name" value="MANNOSYL-D-GLYCERATE TRANSPORT/METABOLISM SYSTEM REPRESSOR MNGR-RELATED"/>
    <property type="match status" value="1"/>
</dbReference>
<dbReference type="Gene3D" id="1.10.10.10">
    <property type="entry name" value="Winged helix-like DNA-binding domain superfamily/Winged helix DNA-binding domain"/>
    <property type="match status" value="1"/>
</dbReference>
<keyword evidence="4" id="KW-0175">Coiled coil</keyword>
<sequence length="161" mass="17614">MIGRPAYQRVADDLRSQIASGALPVGGPLPSTVQLVERYKASTTVVRAAIKELRNEGLVYGQPGKAVYVRATPDQSRSARIGLDDLARDLSELREEVSGLSVQQSSSDIDALREEVGELRRTVGLVQARLIDLYARTGQPYPHDTARQNNTGERQRASGDR</sequence>
<keyword evidence="1" id="KW-0805">Transcription regulation</keyword>
<organism evidence="7 8">
    <name type="scientific">Streptomyces humicola</name>
    <dbReference type="NCBI Taxonomy" id="2953240"/>
    <lineage>
        <taxon>Bacteria</taxon>
        <taxon>Bacillati</taxon>
        <taxon>Actinomycetota</taxon>
        <taxon>Actinomycetes</taxon>
        <taxon>Kitasatosporales</taxon>
        <taxon>Streptomycetaceae</taxon>
        <taxon>Streptomyces</taxon>
    </lineage>
</organism>
<dbReference type="InterPro" id="IPR050679">
    <property type="entry name" value="Bact_HTH_transcr_reg"/>
</dbReference>
<evidence type="ECO:0000256" key="1">
    <source>
        <dbReference type="ARBA" id="ARBA00023015"/>
    </source>
</evidence>
<evidence type="ECO:0000259" key="6">
    <source>
        <dbReference type="PROSITE" id="PS50949"/>
    </source>
</evidence>
<keyword evidence="2" id="KW-0238">DNA-binding</keyword>
<gene>
    <name evidence="7" type="ORF">NGB36_12015</name>
</gene>
<dbReference type="CDD" id="cd07377">
    <property type="entry name" value="WHTH_GntR"/>
    <property type="match status" value="1"/>
</dbReference>
<dbReference type="PROSITE" id="PS50949">
    <property type="entry name" value="HTH_GNTR"/>
    <property type="match status" value="1"/>
</dbReference>
<dbReference type="InterPro" id="IPR036388">
    <property type="entry name" value="WH-like_DNA-bd_sf"/>
</dbReference>
<keyword evidence="8" id="KW-1185">Reference proteome</keyword>
<dbReference type="InterPro" id="IPR036390">
    <property type="entry name" value="WH_DNA-bd_sf"/>
</dbReference>
<name>A0ABT1PUF6_9ACTN</name>
<evidence type="ECO:0000313" key="7">
    <source>
        <dbReference type="EMBL" id="MCQ4081306.1"/>
    </source>
</evidence>
<accession>A0ABT1PUF6</accession>
<dbReference type="Proteomes" id="UP001057702">
    <property type="component" value="Unassembled WGS sequence"/>
</dbReference>
<dbReference type="EMBL" id="JANFNG010000007">
    <property type="protein sequence ID" value="MCQ4081306.1"/>
    <property type="molecule type" value="Genomic_DNA"/>
</dbReference>
<feature type="coiled-coil region" evidence="4">
    <location>
        <begin position="83"/>
        <end position="122"/>
    </location>
</feature>
<dbReference type="PANTHER" id="PTHR44846:SF17">
    <property type="entry name" value="GNTR-FAMILY TRANSCRIPTIONAL REGULATOR"/>
    <property type="match status" value="1"/>
</dbReference>
<reference evidence="7" key="1">
    <citation type="submission" date="2022-06" db="EMBL/GenBank/DDBJ databases">
        <title>Draft genome sequence of Streptomyces sp. RB6PN25 isolated from peat swamp forest in Thailand.</title>
        <authorList>
            <person name="Duangmal K."/>
            <person name="Klaysubun C."/>
        </authorList>
    </citation>
    <scope>NUCLEOTIDE SEQUENCE</scope>
    <source>
        <strain evidence="7">RB6PN25</strain>
    </source>
</reference>
<dbReference type="Pfam" id="PF00392">
    <property type="entry name" value="GntR"/>
    <property type="match status" value="1"/>
</dbReference>
<keyword evidence="3" id="KW-0804">Transcription</keyword>
<proteinExistence type="predicted"/>
<evidence type="ECO:0000256" key="3">
    <source>
        <dbReference type="ARBA" id="ARBA00023163"/>
    </source>
</evidence>